<evidence type="ECO:0000313" key="2">
    <source>
        <dbReference type="EMBL" id="MBM6399286.1"/>
    </source>
</evidence>
<feature type="domain" description="N-acetyltransferase" evidence="1">
    <location>
        <begin position="133"/>
        <end position="293"/>
    </location>
</feature>
<evidence type="ECO:0000259" key="1">
    <source>
        <dbReference type="PROSITE" id="PS51186"/>
    </source>
</evidence>
<name>A0ABS2CHE0_9MICO</name>
<proteinExistence type="predicted"/>
<dbReference type="EMBL" id="JAFDVD010000003">
    <property type="protein sequence ID" value="MBM6399286.1"/>
    <property type="molecule type" value="Genomic_DNA"/>
</dbReference>
<evidence type="ECO:0000313" key="3">
    <source>
        <dbReference type="Proteomes" id="UP001430172"/>
    </source>
</evidence>
<dbReference type="RefSeq" id="WP_204129748.1">
    <property type="nucleotide sequence ID" value="NZ_JAFDVD010000003.1"/>
</dbReference>
<dbReference type="Pfam" id="PF13302">
    <property type="entry name" value="Acetyltransf_3"/>
    <property type="match status" value="1"/>
</dbReference>
<comment type="caution">
    <text evidence="2">The sequence shown here is derived from an EMBL/GenBank/DDBJ whole genome shotgun (WGS) entry which is preliminary data.</text>
</comment>
<keyword evidence="3" id="KW-1185">Reference proteome</keyword>
<gene>
    <name evidence="2" type="ORF">JQN70_02685</name>
</gene>
<sequence>MRPTPPPVLVVDAANVVGSRPDGWWRDRPGAAARLHAALVAARSDEVVLVLEGRARAGVPEDDRDGVRVVHAQGAGDDRVVEEVAALVAAGRATTVVTADRGLVGRVVALGASVTGPRALLDRLAPPRVPPAVRLRPLSEDDLRVHAAGCDALVVRWSGGGQESTDEDHLRWLRANARAWREGGDLLDVAVEDVRSGEHVGVVGVQRHRPELEPDDVNLTYAVYAGHRGRGYATAAVSAAMALAAQRAPVRRFVIRCDPENRASAEVALRAGFEALGPVTEPDGSTLLRFVLDVG</sequence>
<organism evidence="2 3">
    <name type="scientific">Phycicoccus sonneratiae</name>
    <dbReference type="NCBI Taxonomy" id="2807628"/>
    <lineage>
        <taxon>Bacteria</taxon>
        <taxon>Bacillati</taxon>
        <taxon>Actinomycetota</taxon>
        <taxon>Actinomycetes</taxon>
        <taxon>Micrococcales</taxon>
        <taxon>Intrasporangiaceae</taxon>
        <taxon>Phycicoccus</taxon>
    </lineage>
</organism>
<dbReference type="PANTHER" id="PTHR43441">
    <property type="entry name" value="RIBOSOMAL-PROTEIN-SERINE ACETYLTRANSFERASE"/>
    <property type="match status" value="1"/>
</dbReference>
<dbReference type="Gene3D" id="3.40.630.30">
    <property type="match status" value="1"/>
</dbReference>
<dbReference type="SUPFAM" id="SSF55729">
    <property type="entry name" value="Acyl-CoA N-acyltransferases (Nat)"/>
    <property type="match status" value="1"/>
</dbReference>
<dbReference type="InterPro" id="IPR000182">
    <property type="entry name" value="GNAT_dom"/>
</dbReference>
<protein>
    <submittedName>
        <fullName evidence="2">GNAT family N-acetyltransferase</fullName>
    </submittedName>
</protein>
<reference evidence="2" key="1">
    <citation type="submission" date="2021-02" db="EMBL/GenBank/DDBJ databases">
        <title>Phycicoccus sp. MQZ13P-5T, whole genome shotgun sequence.</title>
        <authorList>
            <person name="Tuo L."/>
        </authorList>
    </citation>
    <scope>NUCLEOTIDE SEQUENCE</scope>
    <source>
        <strain evidence="2">MQZ13P-5</strain>
    </source>
</reference>
<dbReference type="Proteomes" id="UP001430172">
    <property type="component" value="Unassembled WGS sequence"/>
</dbReference>
<accession>A0ABS2CHE0</accession>
<dbReference type="InterPro" id="IPR051908">
    <property type="entry name" value="Ribosomal_N-acetyltransferase"/>
</dbReference>
<dbReference type="InterPro" id="IPR016181">
    <property type="entry name" value="Acyl_CoA_acyltransferase"/>
</dbReference>
<dbReference type="PANTHER" id="PTHR43441:SF10">
    <property type="entry name" value="ACETYLTRANSFERASE"/>
    <property type="match status" value="1"/>
</dbReference>
<dbReference type="PROSITE" id="PS51186">
    <property type="entry name" value="GNAT"/>
    <property type="match status" value="1"/>
</dbReference>